<name>A0A6C0BUH3_9ZZZZ</name>
<dbReference type="AlphaFoldDB" id="A0A6C0BUH3"/>
<sequence length="84" mass="8963">MSCLACPNGTTSSFNETQTNRVINGQVRVASSLYTTNLAAVSCVSPNPVNKKFITKNDSYARFLSKKKGILKGSAGIIVTNCEC</sequence>
<dbReference type="EMBL" id="MN739256">
    <property type="protein sequence ID" value="QHS95730.1"/>
    <property type="molecule type" value="Genomic_DNA"/>
</dbReference>
<proteinExistence type="predicted"/>
<evidence type="ECO:0000313" key="1">
    <source>
        <dbReference type="EMBL" id="QHS95730.1"/>
    </source>
</evidence>
<protein>
    <submittedName>
        <fullName evidence="1">Uncharacterized protein</fullName>
    </submittedName>
</protein>
<reference evidence="1" key="1">
    <citation type="journal article" date="2020" name="Nature">
        <title>Giant virus diversity and host interactions through global metagenomics.</title>
        <authorList>
            <person name="Schulz F."/>
            <person name="Roux S."/>
            <person name="Paez-Espino D."/>
            <person name="Jungbluth S."/>
            <person name="Walsh D.A."/>
            <person name="Denef V.J."/>
            <person name="McMahon K.D."/>
            <person name="Konstantinidis K.T."/>
            <person name="Eloe-Fadrosh E.A."/>
            <person name="Kyrpides N.C."/>
            <person name="Woyke T."/>
        </authorList>
    </citation>
    <scope>NUCLEOTIDE SEQUENCE</scope>
    <source>
        <strain evidence="1">GVMAG-M-3300018868-6</strain>
    </source>
</reference>
<accession>A0A6C0BUH3</accession>
<organism evidence="1">
    <name type="scientific">viral metagenome</name>
    <dbReference type="NCBI Taxonomy" id="1070528"/>
    <lineage>
        <taxon>unclassified sequences</taxon>
        <taxon>metagenomes</taxon>
        <taxon>organismal metagenomes</taxon>
    </lineage>
</organism>